<dbReference type="GO" id="GO:0005737">
    <property type="term" value="C:cytoplasm"/>
    <property type="evidence" value="ECO:0007669"/>
    <property type="project" value="UniProtKB-SubCell"/>
</dbReference>
<dbReference type="PANTHER" id="PTHR21068:SF43">
    <property type="entry name" value="SPARTIN"/>
    <property type="match status" value="1"/>
</dbReference>
<dbReference type="FunFam" id="1.20.58.80:FF:000009">
    <property type="entry name" value="spartin isoform X1"/>
    <property type="match status" value="1"/>
</dbReference>
<dbReference type="SUPFAM" id="SSF116846">
    <property type="entry name" value="MIT domain"/>
    <property type="match status" value="1"/>
</dbReference>
<dbReference type="GO" id="GO:0030496">
    <property type="term" value="C:midbody"/>
    <property type="evidence" value="ECO:0007669"/>
    <property type="project" value="UniProtKB-SubCell"/>
</dbReference>
<evidence type="ECO:0000256" key="4">
    <source>
        <dbReference type="ARBA" id="ARBA00022448"/>
    </source>
</evidence>
<keyword evidence="8" id="KW-0551">Lipid droplet</keyword>
<keyword evidence="7" id="KW-0597">Phosphoprotein</keyword>
<dbReference type="Ensembl" id="ENSPSNT00000030716.1">
    <property type="protein sequence ID" value="ENSPSNP00000027332.1"/>
    <property type="gene ID" value="ENSPSNG00000019827.1"/>
</dbReference>
<evidence type="ECO:0000256" key="8">
    <source>
        <dbReference type="ARBA" id="ARBA00022677"/>
    </source>
</evidence>
<dbReference type="GeneTree" id="ENSGT00390000012235"/>
<dbReference type="SMART" id="SM00745">
    <property type="entry name" value="MIT"/>
    <property type="match status" value="1"/>
</dbReference>
<proteinExistence type="predicted"/>
<keyword evidence="11" id="KW-0007">Acetylation</keyword>
<keyword evidence="21" id="KW-1185">Reference proteome</keyword>
<keyword evidence="13" id="KW-0443">Lipid metabolism</keyword>
<gene>
    <name evidence="20" type="primary">SPART</name>
</gene>
<evidence type="ECO:0000256" key="7">
    <source>
        <dbReference type="ARBA" id="ARBA00022553"/>
    </source>
</evidence>
<feature type="compositionally biased region" description="Basic and acidic residues" evidence="18">
    <location>
        <begin position="581"/>
        <end position="602"/>
    </location>
</feature>
<keyword evidence="6" id="KW-1017">Isopeptide bond</keyword>
<dbReference type="GO" id="GO:0005811">
    <property type="term" value="C:lipid droplet"/>
    <property type="evidence" value="ECO:0007669"/>
    <property type="project" value="UniProtKB-SubCell"/>
</dbReference>
<dbReference type="InterPro" id="IPR045036">
    <property type="entry name" value="Spartin-like"/>
</dbReference>
<organism evidence="20 21">
    <name type="scientific">Phocoena sinus</name>
    <name type="common">Vaquita</name>
    <dbReference type="NCBI Taxonomy" id="42100"/>
    <lineage>
        <taxon>Eukaryota</taxon>
        <taxon>Metazoa</taxon>
        <taxon>Chordata</taxon>
        <taxon>Craniata</taxon>
        <taxon>Vertebrata</taxon>
        <taxon>Euteleostomi</taxon>
        <taxon>Mammalia</taxon>
        <taxon>Eutheria</taxon>
        <taxon>Laurasiatheria</taxon>
        <taxon>Artiodactyla</taxon>
        <taxon>Whippomorpha</taxon>
        <taxon>Cetacea</taxon>
        <taxon>Odontoceti</taxon>
        <taxon>Phocoenidae</taxon>
        <taxon>Phocoena</taxon>
    </lineage>
</organism>
<dbReference type="CDD" id="cd02679">
    <property type="entry name" value="MIT_spastin"/>
    <property type="match status" value="1"/>
</dbReference>
<feature type="region of interest" description="Disordered" evidence="18">
    <location>
        <begin position="114"/>
        <end position="176"/>
    </location>
</feature>
<sequence>MEQEPQDGEPAEIKIIKEAYKKAFLFVNKGLNTDELGQKEEAKNYYKQGIGHLLRGISISSADPEHIGPGWESARQMQQKMKETLQNVRTRLEILEKGLATSLRNDLQEVPKLYPEFPPKDMSEKSLEPHSFNSLPQHNEVNGNTSTTSTEPVSIPSTFSLPSQSHPSEAPPAYTPQAAEGHYTVSYGTESGEFSSVGENFYRNHSQPPPLETLGLDADELILIPNGVQIFFVNPAGEVSAPSYPGYLRIVRFLDNSLDTVLNRPPGFLQVCDWLYPLVPDRSPVLKCTIGAYMFPDTMLQASGCFVGVVLSSELPEDDRELFEDLLRQMSDLRLQANWDRAEGENEFQIPGRSRCPSNQLKEASGTDVRQLDPGSKDVRHKGKRGKKTKGTSSEEVNLSHIVPYEPVSEEQAKELPEWSEKVAQNILSVDGVCTVANCVGKELAPHVKKHGSKLVPESLKKDKNGKSPLDGAMVVAASSVQGFSTVWQGLECAAKCIVNNVSVETVQTVRYKYGHTAGEATHNAVDSAINVGVTAYNIDNVGIKAMVKKTAKQTGHTLLEDYKIVDNSKGENRGGASVNIKEEKDEQREALEKDGAKKKDK</sequence>
<evidence type="ECO:0000256" key="10">
    <source>
        <dbReference type="ARBA" id="ARBA00022963"/>
    </source>
</evidence>
<dbReference type="GO" id="GO:0005886">
    <property type="term" value="C:plasma membrane"/>
    <property type="evidence" value="ECO:0007669"/>
    <property type="project" value="TreeGrafter"/>
</dbReference>
<evidence type="ECO:0000256" key="14">
    <source>
        <dbReference type="ARBA" id="ARBA00023121"/>
    </source>
</evidence>
<evidence type="ECO:0000256" key="16">
    <source>
        <dbReference type="ARBA" id="ARBA00064034"/>
    </source>
</evidence>
<evidence type="ECO:0000313" key="21">
    <source>
        <dbReference type="Proteomes" id="UP000694554"/>
    </source>
</evidence>
<evidence type="ECO:0000313" key="20">
    <source>
        <dbReference type="Ensembl" id="ENSPSNP00000027332.1"/>
    </source>
</evidence>
<evidence type="ECO:0000256" key="11">
    <source>
        <dbReference type="ARBA" id="ARBA00022990"/>
    </source>
</evidence>
<keyword evidence="5" id="KW-0963">Cytoplasm</keyword>
<keyword evidence="12" id="KW-0445">Lipid transport</keyword>
<dbReference type="Proteomes" id="UP000694554">
    <property type="component" value="Chromosome 18"/>
</dbReference>
<keyword evidence="4" id="KW-0813">Transport</keyword>
<dbReference type="InterPro" id="IPR007330">
    <property type="entry name" value="MIT_dom"/>
</dbReference>
<dbReference type="Gene3D" id="1.20.58.80">
    <property type="entry name" value="Phosphotransferase system, lactose/cellobiose-type IIA subunit"/>
    <property type="match status" value="1"/>
</dbReference>
<feature type="compositionally biased region" description="Polar residues" evidence="18">
    <location>
        <begin position="131"/>
        <end position="167"/>
    </location>
</feature>
<accession>A0A8C9CX04</accession>
<dbReference type="GO" id="GO:0006869">
    <property type="term" value="P:lipid transport"/>
    <property type="evidence" value="ECO:0007669"/>
    <property type="project" value="UniProtKB-KW"/>
</dbReference>
<keyword evidence="14" id="KW-0446">Lipid-binding</keyword>
<comment type="subunit">
    <text evidence="16">Interacts with ITCH and WWP1. Interacts (via MIT domain) with IST1; leading to the recruitment of SPART to midbodies. Interacts with MAP1LC3A and MAP1LC3C.</text>
</comment>
<evidence type="ECO:0000256" key="6">
    <source>
        <dbReference type="ARBA" id="ARBA00022499"/>
    </source>
</evidence>
<feature type="region of interest" description="Disordered" evidence="18">
    <location>
        <begin position="345"/>
        <end position="396"/>
    </location>
</feature>
<keyword evidence="10" id="KW-0442">Lipid degradation</keyword>
<feature type="region of interest" description="Disordered" evidence="18">
    <location>
        <begin position="569"/>
        <end position="602"/>
    </location>
</feature>
<dbReference type="GO" id="GO:0061724">
    <property type="term" value="P:lipophagy"/>
    <property type="evidence" value="ECO:0007669"/>
    <property type="project" value="UniProtKB-ARBA"/>
</dbReference>
<evidence type="ECO:0000256" key="2">
    <source>
        <dbReference type="ARBA" id="ARBA00004496"/>
    </source>
</evidence>
<protein>
    <recommendedName>
        <fullName evidence="17">Spartin</fullName>
    </recommendedName>
</protein>
<dbReference type="GO" id="GO:0051301">
    <property type="term" value="P:cell division"/>
    <property type="evidence" value="ECO:0007669"/>
    <property type="project" value="TreeGrafter"/>
</dbReference>
<evidence type="ECO:0000256" key="1">
    <source>
        <dbReference type="ARBA" id="ARBA00004214"/>
    </source>
</evidence>
<evidence type="ECO:0000259" key="19">
    <source>
        <dbReference type="SMART" id="SM00745"/>
    </source>
</evidence>
<evidence type="ECO:0000256" key="12">
    <source>
        <dbReference type="ARBA" id="ARBA00023055"/>
    </source>
</evidence>
<evidence type="ECO:0000256" key="18">
    <source>
        <dbReference type="SAM" id="MobiDB-lite"/>
    </source>
</evidence>
<evidence type="ECO:0000256" key="5">
    <source>
        <dbReference type="ARBA" id="ARBA00022490"/>
    </source>
</evidence>
<dbReference type="GO" id="GO:0030514">
    <property type="term" value="P:negative regulation of BMP signaling pathway"/>
    <property type="evidence" value="ECO:0007669"/>
    <property type="project" value="TreeGrafter"/>
</dbReference>
<reference evidence="20" key="2">
    <citation type="submission" date="2025-08" db="UniProtKB">
        <authorList>
            <consortium name="Ensembl"/>
        </authorList>
    </citation>
    <scope>IDENTIFICATION</scope>
</reference>
<dbReference type="AlphaFoldDB" id="A0A8C9CX04"/>
<feature type="domain" description="MIT" evidence="19">
    <location>
        <begin position="16"/>
        <end position="94"/>
    </location>
</feature>
<dbReference type="GO" id="GO:0016042">
    <property type="term" value="P:lipid catabolic process"/>
    <property type="evidence" value="ECO:0007669"/>
    <property type="project" value="UniProtKB-KW"/>
</dbReference>
<dbReference type="InterPro" id="IPR009686">
    <property type="entry name" value="Senescence/spartin_C"/>
</dbReference>
<keyword evidence="9" id="KW-0832">Ubl conjugation</keyword>
<reference evidence="20" key="1">
    <citation type="submission" date="2019-08" db="EMBL/GenBank/DDBJ databases">
        <title>Phocoena sinus (Vaquita) genome, mPhoSin1, primary haplotype.</title>
        <authorList>
            <person name="Morin P."/>
            <person name="Mountcastle J."/>
            <person name="Fungtammasan C."/>
            <person name="Rhie A."/>
            <person name="Rojas-Bracho L."/>
            <person name="Smith C.R."/>
            <person name="Taylor B.L."/>
            <person name="Gulland F.M.D."/>
            <person name="Musser W."/>
            <person name="Houck M."/>
            <person name="Haase B."/>
            <person name="Paez S."/>
            <person name="Howe K."/>
            <person name="Torrance J."/>
            <person name="Formenti G."/>
            <person name="Phillippy A."/>
            <person name="Ryder O."/>
            <person name="Jarvis E.D."/>
            <person name="Fedrigo O."/>
        </authorList>
    </citation>
    <scope>NUCLEOTIDE SEQUENCE [LARGE SCALE GENOMIC DNA]</scope>
</reference>
<dbReference type="GO" id="GO:0008289">
    <property type="term" value="F:lipid binding"/>
    <property type="evidence" value="ECO:0007669"/>
    <property type="project" value="UniProtKB-KW"/>
</dbReference>
<evidence type="ECO:0000256" key="17">
    <source>
        <dbReference type="ARBA" id="ARBA00067916"/>
    </source>
</evidence>
<feature type="compositionally biased region" description="Basic and acidic residues" evidence="18">
    <location>
        <begin position="118"/>
        <end position="128"/>
    </location>
</feature>
<comment type="subcellular location">
    <subcellularLocation>
        <location evidence="2">Cytoplasm</location>
    </subcellularLocation>
    <subcellularLocation>
        <location evidence="3">Lipid droplet</location>
    </subcellularLocation>
    <subcellularLocation>
        <location evidence="1">Midbody</location>
    </subcellularLocation>
</comment>
<dbReference type="PANTHER" id="PTHR21068">
    <property type="entry name" value="SPARTIN"/>
    <property type="match status" value="1"/>
</dbReference>
<reference evidence="20" key="3">
    <citation type="submission" date="2025-09" db="UniProtKB">
        <authorList>
            <consortium name="Ensembl"/>
        </authorList>
    </citation>
    <scope>IDENTIFICATION</scope>
</reference>
<evidence type="ECO:0000256" key="13">
    <source>
        <dbReference type="ARBA" id="ARBA00023098"/>
    </source>
</evidence>
<evidence type="ECO:0000256" key="15">
    <source>
        <dbReference type="ARBA" id="ARBA00054810"/>
    </source>
</evidence>
<dbReference type="InterPro" id="IPR036181">
    <property type="entry name" value="MIT_dom_sf"/>
</dbReference>
<name>A0A8C9CX04_PHOSS</name>
<evidence type="ECO:0000256" key="3">
    <source>
        <dbReference type="ARBA" id="ARBA00004502"/>
    </source>
</evidence>
<evidence type="ECO:0000256" key="9">
    <source>
        <dbReference type="ARBA" id="ARBA00022843"/>
    </source>
</evidence>
<feature type="compositionally biased region" description="Basic residues" evidence="18">
    <location>
        <begin position="379"/>
        <end position="390"/>
    </location>
</feature>
<comment type="function">
    <text evidence="15">Lipophagy receptor that plays an important role in lipid droplet (LD) turnover in motor neurons. Localizes to LDs and interacts with components of the autophagy machinery, such as MAP1LC3A/C proteins to deliver LDs to autophagosomes for degradation via lipophagy. Lipid transfer protein required for lipid droplet degradation, including by lipophagy. Can bind and transfer all lipid species found in lipid droplets, from phospholipids to triglycerides and sterol esters but the direction of lipid transfer by spartin and its cargos are unknown. May be implicated in endosomal trafficking, or microtubule dynamics, or both. Participates in cytokinesis.</text>
</comment>
<dbReference type="Pfam" id="PF06911">
    <property type="entry name" value="Senescence"/>
    <property type="match status" value="1"/>
</dbReference>